<evidence type="ECO:0000313" key="3">
    <source>
        <dbReference type="EMBL" id="ELZ09043.1"/>
    </source>
</evidence>
<feature type="compositionally biased region" description="Polar residues" evidence="1">
    <location>
        <begin position="198"/>
        <end position="216"/>
    </location>
</feature>
<feature type="compositionally biased region" description="Basic and acidic residues" evidence="1">
    <location>
        <begin position="247"/>
        <end position="270"/>
    </location>
</feature>
<dbReference type="InterPro" id="IPR036061">
    <property type="entry name" value="CheW-like_dom_sf"/>
</dbReference>
<dbReference type="PATRIC" id="fig|1227491.4.peg.574"/>
<proteinExistence type="predicted"/>
<dbReference type="AlphaFoldDB" id="M0BFJ0"/>
<keyword evidence="4" id="KW-1185">Reference proteome</keyword>
<name>M0BFJ0_9EURY</name>
<comment type="caution">
    <text evidence="3">The sequence shown here is derived from an EMBL/GenBank/DDBJ whole genome shotgun (WGS) entry which is preliminary data.</text>
</comment>
<dbReference type="Gene3D" id="2.30.30.40">
    <property type="entry name" value="SH3 Domains"/>
    <property type="match status" value="1"/>
</dbReference>
<dbReference type="PROSITE" id="PS50851">
    <property type="entry name" value="CHEW"/>
    <property type="match status" value="1"/>
</dbReference>
<feature type="region of interest" description="Disordered" evidence="1">
    <location>
        <begin position="187"/>
        <end position="273"/>
    </location>
</feature>
<dbReference type="Gene3D" id="2.40.50.180">
    <property type="entry name" value="CheA-289, Domain 4"/>
    <property type="match status" value="1"/>
</dbReference>
<dbReference type="EMBL" id="AOIP01000012">
    <property type="protein sequence ID" value="ELZ09043.1"/>
    <property type="molecule type" value="Genomic_DNA"/>
</dbReference>
<sequence>MAPDLPEKLLGIDIDDADARSQQSTIDQEDEEDRVRVVGFGVGGYRLAVPVADVRTTTDRPDDLTSVPRTPEAIAGITDLRGDITAVIDPTVHFPPKAADAPASKAAAGAAQNALQSPSETATHTAEREQLLVFDRGSDDQSAAIRVEQVYGVDAVPESNVFDSTTIDDSDLSGDALEHPLVSELVTKERTERRRGQTRSSETTAANAGSVGTSSAAVIESADEFSAEGDADTDATLESPTAASADRAADNRENDRENDRENEREDDPRTIIEVTPVIDVEKLLLASGPIEPSSAELES</sequence>
<dbReference type="GO" id="GO:0007165">
    <property type="term" value="P:signal transduction"/>
    <property type="evidence" value="ECO:0007669"/>
    <property type="project" value="InterPro"/>
</dbReference>
<dbReference type="GO" id="GO:0006935">
    <property type="term" value="P:chemotaxis"/>
    <property type="evidence" value="ECO:0007669"/>
    <property type="project" value="InterPro"/>
</dbReference>
<dbReference type="RefSeq" id="WP_006664096.1">
    <property type="nucleotide sequence ID" value="NZ_AOIP01000012.1"/>
</dbReference>
<dbReference type="PANTHER" id="PTHR22617:SF23">
    <property type="entry name" value="CHEMOTAXIS PROTEIN CHEW"/>
    <property type="match status" value="1"/>
</dbReference>
<dbReference type="SUPFAM" id="SSF50341">
    <property type="entry name" value="CheW-like"/>
    <property type="match status" value="1"/>
</dbReference>
<dbReference type="Proteomes" id="UP000011591">
    <property type="component" value="Unassembled WGS sequence"/>
</dbReference>
<accession>M0BFJ0</accession>
<dbReference type="InterPro" id="IPR039315">
    <property type="entry name" value="CheW"/>
</dbReference>
<dbReference type="OrthoDB" id="115049at2157"/>
<dbReference type="InterPro" id="IPR002545">
    <property type="entry name" value="CheW-lke_dom"/>
</dbReference>
<reference evidence="3 4" key="1">
    <citation type="journal article" date="2014" name="PLoS Genet.">
        <title>Phylogenetically driven sequencing of extremely halophilic archaea reveals strategies for static and dynamic osmo-response.</title>
        <authorList>
            <person name="Becker E.A."/>
            <person name="Seitzer P.M."/>
            <person name="Tritt A."/>
            <person name="Larsen D."/>
            <person name="Krusor M."/>
            <person name="Yao A.I."/>
            <person name="Wu D."/>
            <person name="Madern D."/>
            <person name="Eisen J.A."/>
            <person name="Darling A.E."/>
            <person name="Facciotti M.T."/>
        </authorList>
    </citation>
    <scope>NUCLEOTIDE SEQUENCE [LARGE SCALE GENOMIC DNA]</scope>
    <source>
        <strain evidence="3 4">DSM 13077</strain>
    </source>
</reference>
<protein>
    <submittedName>
        <fullName evidence="3">CheW protein</fullName>
    </submittedName>
</protein>
<dbReference type="Pfam" id="PF01584">
    <property type="entry name" value="CheW"/>
    <property type="match status" value="1"/>
</dbReference>
<feature type="domain" description="CheW-like" evidence="2">
    <location>
        <begin position="34"/>
        <end position="197"/>
    </location>
</feature>
<dbReference type="GO" id="GO:0005829">
    <property type="term" value="C:cytosol"/>
    <property type="evidence" value="ECO:0007669"/>
    <property type="project" value="TreeGrafter"/>
</dbReference>
<evidence type="ECO:0000259" key="2">
    <source>
        <dbReference type="PROSITE" id="PS50851"/>
    </source>
</evidence>
<organism evidence="3 4">
    <name type="scientific">Natrialba aegyptia DSM 13077</name>
    <dbReference type="NCBI Taxonomy" id="1227491"/>
    <lineage>
        <taxon>Archaea</taxon>
        <taxon>Methanobacteriati</taxon>
        <taxon>Methanobacteriota</taxon>
        <taxon>Stenosarchaea group</taxon>
        <taxon>Halobacteria</taxon>
        <taxon>Halobacteriales</taxon>
        <taxon>Natrialbaceae</taxon>
        <taxon>Natrialba</taxon>
    </lineage>
</organism>
<evidence type="ECO:0000313" key="4">
    <source>
        <dbReference type="Proteomes" id="UP000011591"/>
    </source>
</evidence>
<gene>
    <name evidence="3" type="ORF">C480_02798</name>
</gene>
<feature type="region of interest" description="Disordered" evidence="1">
    <location>
        <begin position="10"/>
        <end position="32"/>
    </location>
</feature>
<feature type="compositionally biased region" description="Acidic residues" evidence="1">
    <location>
        <begin position="221"/>
        <end position="235"/>
    </location>
</feature>
<dbReference type="PANTHER" id="PTHR22617">
    <property type="entry name" value="CHEMOTAXIS SENSOR HISTIDINE KINASE-RELATED"/>
    <property type="match status" value="1"/>
</dbReference>
<evidence type="ECO:0000256" key="1">
    <source>
        <dbReference type="SAM" id="MobiDB-lite"/>
    </source>
</evidence>